<dbReference type="RefSeq" id="XP_053021587.1">
    <property type="nucleotide sequence ID" value="XM_053170391.1"/>
</dbReference>
<feature type="compositionally biased region" description="Low complexity" evidence="1">
    <location>
        <begin position="107"/>
        <end position="119"/>
    </location>
</feature>
<protein>
    <submittedName>
        <fullName evidence="3">Uncharacterized protein</fullName>
    </submittedName>
</protein>
<accession>A0ABY7CNI2</accession>
<keyword evidence="4" id="KW-1185">Reference proteome</keyword>
<gene>
    <name evidence="3" type="ORF">PtA15_6A662</name>
</gene>
<feature type="region of interest" description="Disordered" evidence="1">
    <location>
        <begin position="99"/>
        <end position="128"/>
    </location>
</feature>
<keyword evidence="2" id="KW-0812">Transmembrane</keyword>
<dbReference type="GeneID" id="77811286"/>
<keyword evidence="2" id="KW-1133">Transmembrane helix</keyword>
<dbReference type="EMBL" id="CP110426">
    <property type="protein sequence ID" value="WAQ86032.1"/>
    <property type="molecule type" value="Genomic_DNA"/>
</dbReference>
<evidence type="ECO:0000313" key="4">
    <source>
        <dbReference type="Proteomes" id="UP001164743"/>
    </source>
</evidence>
<keyword evidence="2" id="KW-0472">Membrane</keyword>
<feature type="transmembrane region" description="Helical" evidence="2">
    <location>
        <begin position="182"/>
        <end position="208"/>
    </location>
</feature>
<reference evidence="3" key="1">
    <citation type="submission" date="2022-10" db="EMBL/GenBank/DDBJ databases">
        <title>Puccinia triticina Genome sequencing and assembly.</title>
        <authorList>
            <person name="Li C."/>
        </authorList>
    </citation>
    <scope>NUCLEOTIDE SEQUENCE</scope>
    <source>
        <strain evidence="3">Pt15</strain>
    </source>
</reference>
<sequence length="320" mass="33875">MCAIDEGIPAPEVSVRAGAGAKEAEAPQPDCRPRPADCAGQLSWTMVLMKIGCPSGRRASVCGVGWARPPSAGPLPDMLITGGLPGYWKYKVQPPPPGAPLFQQLASPSTRRFSPSTTPDQDADRQPQVPRIQTHTLYAVLLLSISLLTLSDLPSSTALLFEHEAGEEEDDDLLNSRTVLDLAIVFLRLLAQSALVSSLVSLTGTILTRASLQVPLKAQAMVNLLLSAFGTVVLGTLALSTSLKTAASHELCQFAMRSDSLASLSRTPDYHSPPPSAGGPSFASHNSLDQIASPALLPIHLPPKNTPAQQPLLEKHLIIL</sequence>
<feature type="region of interest" description="Disordered" evidence="1">
    <location>
        <begin position="265"/>
        <end position="284"/>
    </location>
</feature>
<dbReference type="Proteomes" id="UP001164743">
    <property type="component" value="Chromosome 6A"/>
</dbReference>
<evidence type="ECO:0000313" key="3">
    <source>
        <dbReference type="EMBL" id="WAQ86032.1"/>
    </source>
</evidence>
<name>A0ABY7CNI2_9BASI</name>
<evidence type="ECO:0000256" key="1">
    <source>
        <dbReference type="SAM" id="MobiDB-lite"/>
    </source>
</evidence>
<feature type="transmembrane region" description="Helical" evidence="2">
    <location>
        <begin position="220"/>
        <end position="239"/>
    </location>
</feature>
<proteinExistence type="predicted"/>
<evidence type="ECO:0000256" key="2">
    <source>
        <dbReference type="SAM" id="Phobius"/>
    </source>
</evidence>
<feature type="region of interest" description="Disordered" evidence="1">
    <location>
        <begin position="14"/>
        <end position="35"/>
    </location>
</feature>
<organism evidence="3 4">
    <name type="scientific">Puccinia triticina</name>
    <dbReference type="NCBI Taxonomy" id="208348"/>
    <lineage>
        <taxon>Eukaryota</taxon>
        <taxon>Fungi</taxon>
        <taxon>Dikarya</taxon>
        <taxon>Basidiomycota</taxon>
        <taxon>Pucciniomycotina</taxon>
        <taxon>Pucciniomycetes</taxon>
        <taxon>Pucciniales</taxon>
        <taxon>Pucciniaceae</taxon>
        <taxon>Puccinia</taxon>
    </lineage>
</organism>